<protein>
    <submittedName>
        <fullName evidence="1">Acetoacetate decarboxylase family protein</fullName>
    </submittedName>
</protein>
<dbReference type="InterPro" id="IPR010451">
    <property type="entry name" value="Acetoacetate_decarboxylase"/>
</dbReference>
<dbReference type="Pfam" id="PF06314">
    <property type="entry name" value="ADC"/>
    <property type="match status" value="1"/>
</dbReference>
<evidence type="ECO:0000313" key="1">
    <source>
        <dbReference type="EMBL" id="QPV64635.1"/>
    </source>
</evidence>
<dbReference type="InterPro" id="IPR023375">
    <property type="entry name" value="ADC_dom_sf"/>
</dbReference>
<evidence type="ECO:0000313" key="2">
    <source>
        <dbReference type="Proteomes" id="UP000595001"/>
    </source>
</evidence>
<accession>A0A7U3WAJ0</accession>
<dbReference type="SUPFAM" id="SSF160104">
    <property type="entry name" value="Acetoacetate decarboxylase-like"/>
    <property type="match status" value="1"/>
</dbReference>
<dbReference type="EMBL" id="CP065856">
    <property type="protein sequence ID" value="QPV64635.1"/>
    <property type="molecule type" value="Genomic_DNA"/>
</dbReference>
<organism evidence="1 2">
    <name type="scientific">Halosimplex litoreum</name>
    <dbReference type="NCBI Taxonomy" id="1198301"/>
    <lineage>
        <taxon>Archaea</taxon>
        <taxon>Methanobacteriati</taxon>
        <taxon>Methanobacteriota</taxon>
        <taxon>Stenosarchaea group</taxon>
        <taxon>Halobacteria</taxon>
        <taxon>Halobacteriales</taxon>
        <taxon>Haloarculaceae</taxon>
        <taxon>Halosimplex</taxon>
    </lineage>
</organism>
<reference evidence="1 2" key="1">
    <citation type="submission" date="2020-12" db="EMBL/GenBank/DDBJ databases">
        <title>Halosimplex halophilum sp. nov. and Halosimplex salinum sp. nov., two new members of the genus Halosimplex.</title>
        <authorList>
            <person name="Cui H.L."/>
        </authorList>
    </citation>
    <scope>NUCLEOTIDE SEQUENCE [LARGE SCALE GENOMIC DNA]</scope>
    <source>
        <strain evidence="1 2">YGH94</strain>
    </source>
</reference>
<gene>
    <name evidence="1" type="ORF">I7X12_08510</name>
</gene>
<dbReference type="GeneID" id="60588529"/>
<dbReference type="AlphaFoldDB" id="A0A7U3WAJ0"/>
<name>A0A7U3WAJ0_9EURY</name>
<keyword evidence="2" id="KW-1185">Reference proteome</keyword>
<dbReference type="KEGG" id="hlt:I7X12_08510"/>
<dbReference type="RefSeq" id="WP_198063401.1">
    <property type="nucleotide sequence ID" value="NZ_CP065856.1"/>
</dbReference>
<dbReference type="Proteomes" id="UP000595001">
    <property type="component" value="Chromosome"/>
</dbReference>
<proteinExistence type="predicted"/>
<dbReference type="Gene3D" id="2.40.400.10">
    <property type="entry name" value="Acetoacetate decarboxylase-like"/>
    <property type="match status" value="1"/>
</dbReference>
<sequence length="253" mass="26065">MSDQPPKTRTLSTGQEVAVPLETEAEATAVVVTADAGAVAERLPEGLAPLRIAPGRSAVTLLSVDYRRIGDDAMAPYEEFGALLAATPAAGPVPELGAVRRGLARPAGALGGYVAALPVTTEPARALGVEIWGYPKSVADVAITDRGDRRRTAIGGERGHVLTFETPWNPRFRTTVEATSYTDGTGTGGDPGGRLRAQPLELSGAFGARPVAGSYALGGNPLADRLRGLGLGRSLGTVAFEGTFVIGEGRPLI</sequence>
<dbReference type="OrthoDB" id="35899at2157"/>
<dbReference type="GO" id="GO:0016829">
    <property type="term" value="F:lyase activity"/>
    <property type="evidence" value="ECO:0007669"/>
    <property type="project" value="InterPro"/>
</dbReference>